<dbReference type="EMBL" id="WITK01000011">
    <property type="protein sequence ID" value="MQW92225.1"/>
    <property type="molecule type" value="Genomic_DNA"/>
</dbReference>
<sequence>MSIDLMIPFYKLESAVEILNNKLKTRIYTRENILAIALLYDLKLYVIAKNWEGDHISSFLKVDIENEDFNSDIILKKADDFFKRYIEIELNSGCLLQLGEDVILKLYNYGCWRWCNNDKAFVDILSLKHAITGEPKNHKISFMEGAIGLSVIYDICIHSIDIYLSFEGDDIFLLPRIDDDFKEIKDDSKYIRPLVDINDVVITAFELSKIINNQLTIKQQAPIDNTNLLTSSSDSQRGKSLAKVNAQLAAQTLADYLWRKDVGESIRIAEMALNVYAELTQTHHHKELPESVESLEVWIREIAEKYPHSRKPGRTKKVSN</sequence>
<keyword evidence="3" id="KW-1185">Reference proteome</keyword>
<accession>A0A5Q0P1I0</accession>
<gene>
    <name evidence="2" type="ORF">GFH30_03235</name>
    <name evidence="1" type="ORF">GHJ48_07445</name>
</gene>
<name>A0A5Q0P1I0_9GAMM</name>
<organism evidence="1 4">
    <name type="scientific">Acinetobacter wanghuae</name>
    <dbReference type="NCBI Taxonomy" id="2662362"/>
    <lineage>
        <taxon>Bacteria</taxon>
        <taxon>Pseudomonadati</taxon>
        <taxon>Pseudomonadota</taxon>
        <taxon>Gammaproteobacteria</taxon>
        <taxon>Moraxellales</taxon>
        <taxon>Moraxellaceae</taxon>
        <taxon>Acinetobacter</taxon>
    </lineage>
</organism>
<evidence type="ECO:0000313" key="4">
    <source>
        <dbReference type="Proteomes" id="UP000480556"/>
    </source>
</evidence>
<evidence type="ECO:0000313" key="1">
    <source>
        <dbReference type="EMBL" id="MQW92225.1"/>
    </source>
</evidence>
<reference evidence="3 4" key="1">
    <citation type="submission" date="2019-10" db="EMBL/GenBank/DDBJ databases">
        <authorList>
            <person name="Dong K."/>
        </authorList>
    </citation>
    <scope>NUCLEOTIDE SEQUENCE [LARGE SCALE GENOMIC DNA]</scope>
    <source>
        <strain evidence="3">dk386</strain>
        <strain evidence="2">Dk386</strain>
        <strain evidence="4">dk771</strain>
        <strain evidence="1">Dk771</strain>
    </source>
</reference>
<protein>
    <submittedName>
        <fullName evidence="1">Uncharacterized protein</fullName>
    </submittedName>
</protein>
<dbReference type="RefSeq" id="WP_153370874.1">
    <property type="nucleotide sequence ID" value="NZ_CP045650.1"/>
</dbReference>
<dbReference type="AlphaFoldDB" id="A0A5Q0P1I0"/>
<dbReference type="Proteomes" id="UP000327478">
    <property type="component" value="Chromosome"/>
</dbReference>
<evidence type="ECO:0000313" key="2">
    <source>
        <dbReference type="EMBL" id="QGA10472.1"/>
    </source>
</evidence>
<evidence type="ECO:0000313" key="3">
    <source>
        <dbReference type="Proteomes" id="UP000327478"/>
    </source>
</evidence>
<dbReference type="Proteomes" id="UP000480556">
    <property type="component" value="Unassembled WGS sequence"/>
</dbReference>
<dbReference type="EMBL" id="CP045650">
    <property type="protein sequence ID" value="QGA10472.1"/>
    <property type="molecule type" value="Genomic_DNA"/>
</dbReference>
<proteinExistence type="predicted"/>